<accession>A0A0N5APF9</accession>
<protein>
    <submittedName>
        <fullName evidence="11">Aquaporin</fullName>
    </submittedName>
</protein>
<evidence type="ECO:0000256" key="8">
    <source>
        <dbReference type="RuleBase" id="RU000477"/>
    </source>
</evidence>
<dbReference type="PANTHER" id="PTHR43829:SF27">
    <property type="entry name" value="AQUAPORIN-3"/>
    <property type="match status" value="1"/>
</dbReference>
<evidence type="ECO:0000256" key="2">
    <source>
        <dbReference type="ARBA" id="ARBA00006175"/>
    </source>
</evidence>
<keyword evidence="4 8" id="KW-0812">Transmembrane</keyword>
<evidence type="ECO:0000313" key="11">
    <source>
        <dbReference type="WBParaSite" id="SMUV_0000653401-mRNA-1"/>
    </source>
</evidence>
<comment type="subcellular location">
    <subcellularLocation>
        <location evidence="1">Membrane</location>
        <topology evidence="1">Multi-pass membrane protein</topology>
    </subcellularLocation>
</comment>
<dbReference type="GO" id="GO:0015250">
    <property type="term" value="F:water channel activity"/>
    <property type="evidence" value="ECO:0007669"/>
    <property type="project" value="TreeGrafter"/>
</dbReference>
<dbReference type="Proteomes" id="UP000046393">
    <property type="component" value="Unplaced"/>
</dbReference>
<feature type="transmembrane region" description="Helical" evidence="9">
    <location>
        <begin position="59"/>
        <end position="86"/>
    </location>
</feature>
<dbReference type="GO" id="GO:0015254">
    <property type="term" value="F:glycerol channel activity"/>
    <property type="evidence" value="ECO:0007669"/>
    <property type="project" value="TreeGrafter"/>
</dbReference>
<name>A0A0N5APF9_9BILA</name>
<evidence type="ECO:0000256" key="4">
    <source>
        <dbReference type="ARBA" id="ARBA00022692"/>
    </source>
</evidence>
<dbReference type="GO" id="GO:0016323">
    <property type="term" value="C:basolateral plasma membrane"/>
    <property type="evidence" value="ECO:0007669"/>
    <property type="project" value="TreeGrafter"/>
</dbReference>
<dbReference type="SUPFAM" id="SSF81338">
    <property type="entry name" value="Aquaporin-like"/>
    <property type="match status" value="1"/>
</dbReference>
<dbReference type="InterPro" id="IPR022357">
    <property type="entry name" value="MIP_CS"/>
</dbReference>
<organism evidence="10 11">
    <name type="scientific">Syphacia muris</name>
    <dbReference type="NCBI Taxonomy" id="451379"/>
    <lineage>
        <taxon>Eukaryota</taxon>
        <taxon>Metazoa</taxon>
        <taxon>Ecdysozoa</taxon>
        <taxon>Nematoda</taxon>
        <taxon>Chromadorea</taxon>
        <taxon>Rhabditida</taxon>
        <taxon>Spirurina</taxon>
        <taxon>Oxyuridomorpha</taxon>
        <taxon>Oxyuroidea</taxon>
        <taxon>Oxyuridae</taxon>
        <taxon>Syphacia</taxon>
    </lineage>
</organism>
<dbReference type="PRINTS" id="PR00783">
    <property type="entry name" value="MINTRINSICP"/>
</dbReference>
<feature type="transmembrane region" description="Helical" evidence="9">
    <location>
        <begin position="150"/>
        <end position="175"/>
    </location>
</feature>
<dbReference type="Pfam" id="PF00230">
    <property type="entry name" value="MIP"/>
    <property type="match status" value="1"/>
</dbReference>
<evidence type="ECO:0000256" key="6">
    <source>
        <dbReference type="ARBA" id="ARBA00023136"/>
    </source>
</evidence>
<evidence type="ECO:0000256" key="7">
    <source>
        <dbReference type="ARBA" id="ARBA00045280"/>
    </source>
</evidence>
<feature type="transmembrane region" description="Helical" evidence="9">
    <location>
        <begin position="98"/>
        <end position="119"/>
    </location>
</feature>
<dbReference type="Gene3D" id="1.20.1080.10">
    <property type="entry name" value="Glycerol uptake facilitator protein"/>
    <property type="match status" value="1"/>
</dbReference>
<proteinExistence type="inferred from homology"/>
<dbReference type="InterPro" id="IPR050363">
    <property type="entry name" value="MIP/Aquaporin"/>
</dbReference>
<keyword evidence="5 9" id="KW-1133">Transmembrane helix</keyword>
<evidence type="ECO:0000256" key="9">
    <source>
        <dbReference type="SAM" id="Phobius"/>
    </source>
</evidence>
<sequence>MNIPEKLKSRFGIHDNLAKCILCEFFCTALLVFAGTSTSAQHTLSKGTQGSWTEISFGWGFSVMLAIYAGFNISGSHLNPAVSLFLCTLGRLSWHRCILYSISQILGAFIGSFFTWILYYDALNAYDGGLRVVAGDRGTGGIFCTYPHDFLSIAGGIADQVIGTAYLCICISIITDKHNKIPNFIQPFLLGLVIVQVGISIGMNGYAINTARDLGPRLFTLVAGWGTETFSYNNYKWFWIPTFCPLVGGVIGAWIYQLFLGNQSFLKLLKALS</sequence>
<evidence type="ECO:0000313" key="10">
    <source>
        <dbReference type="Proteomes" id="UP000046393"/>
    </source>
</evidence>
<keyword evidence="6 9" id="KW-0472">Membrane</keyword>
<comment type="function">
    <text evidence="7">Aquaglyceroporin that may modulate the water content and osmolytes during anhydrobiosis.</text>
</comment>
<dbReference type="InterPro" id="IPR000425">
    <property type="entry name" value="MIP"/>
</dbReference>
<evidence type="ECO:0000256" key="3">
    <source>
        <dbReference type="ARBA" id="ARBA00022448"/>
    </source>
</evidence>
<dbReference type="WBParaSite" id="SMUV_0000653401-mRNA-1">
    <property type="protein sequence ID" value="SMUV_0000653401-mRNA-1"/>
    <property type="gene ID" value="SMUV_0000653401"/>
</dbReference>
<dbReference type="PROSITE" id="PS00221">
    <property type="entry name" value="MIP"/>
    <property type="match status" value="1"/>
</dbReference>
<evidence type="ECO:0000256" key="1">
    <source>
        <dbReference type="ARBA" id="ARBA00004141"/>
    </source>
</evidence>
<feature type="transmembrane region" description="Helical" evidence="9">
    <location>
        <begin position="187"/>
        <end position="208"/>
    </location>
</feature>
<reference evidence="11" key="1">
    <citation type="submission" date="2017-02" db="UniProtKB">
        <authorList>
            <consortium name="WormBaseParasite"/>
        </authorList>
    </citation>
    <scope>IDENTIFICATION</scope>
</reference>
<feature type="transmembrane region" description="Helical" evidence="9">
    <location>
        <begin position="21"/>
        <end position="39"/>
    </location>
</feature>
<dbReference type="PANTHER" id="PTHR43829">
    <property type="entry name" value="AQUAPORIN OR AQUAGLYCEROPORIN RELATED"/>
    <property type="match status" value="1"/>
</dbReference>
<dbReference type="InterPro" id="IPR023271">
    <property type="entry name" value="Aquaporin-like"/>
</dbReference>
<dbReference type="AlphaFoldDB" id="A0A0N5APF9"/>
<comment type="similarity">
    <text evidence="2 8">Belongs to the MIP/aquaporin (TC 1.A.8) family.</text>
</comment>
<keyword evidence="3 8" id="KW-0813">Transport</keyword>
<keyword evidence="10" id="KW-1185">Reference proteome</keyword>
<dbReference type="NCBIfam" id="TIGR00861">
    <property type="entry name" value="MIP"/>
    <property type="match status" value="1"/>
</dbReference>
<feature type="transmembrane region" description="Helical" evidence="9">
    <location>
        <begin position="237"/>
        <end position="260"/>
    </location>
</feature>
<dbReference type="STRING" id="451379.A0A0N5APF9"/>
<evidence type="ECO:0000256" key="5">
    <source>
        <dbReference type="ARBA" id="ARBA00022989"/>
    </source>
</evidence>